<name>A0A1B7WX25_APHFL</name>
<dbReference type="Proteomes" id="UP000092093">
    <property type="component" value="Unassembled WGS sequence"/>
</dbReference>
<accession>A0A1B7WX25</accession>
<reference evidence="1 2" key="1">
    <citation type="submission" date="2015-09" db="EMBL/GenBank/DDBJ databases">
        <title>Aphanizomenon flos-aquae WA102.</title>
        <authorList>
            <person name="Driscoll C."/>
        </authorList>
    </citation>
    <scope>NUCLEOTIDE SEQUENCE [LARGE SCALE GENOMIC DNA]</scope>
    <source>
        <strain evidence="1">WA102</strain>
    </source>
</reference>
<proteinExistence type="predicted"/>
<sequence>MKTFLIGDNVAFSRDVVRRLGHDKPTADARGRVMAIDGRVVAVDFGRTMVRADGETVRYVPAANLTRVFDNGVVYE</sequence>
<gene>
    <name evidence="1" type="ORF">AN484_20395</name>
</gene>
<dbReference type="EMBL" id="LJOW01000139">
    <property type="protein sequence ID" value="OBQ41683.1"/>
    <property type="molecule type" value="Genomic_DNA"/>
</dbReference>
<dbReference type="AlphaFoldDB" id="A0A1B7WX25"/>
<evidence type="ECO:0000313" key="2">
    <source>
        <dbReference type="Proteomes" id="UP000092093"/>
    </source>
</evidence>
<comment type="caution">
    <text evidence="1">The sequence shown here is derived from an EMBL/GenBank/DDBJ whole genome shotgun (WGS) entry which is preliminary data.</text>
</comment>
<protein>
    <submittedName>
        <fullName evidence="1">Uncharacterized protein</fullName>
    </submittedName>
</protein>
<evidence type="ECO:0000313" key="1">
    <source>
        <dbReference type="EMBL" id="OBQ41683.1"/>
    </source>
</evidence>
<organism evidence="1 2">
    <name type="scientific">Aphanizomenon flos-aquae WA102</name>
    <dbReference type="NCBI Taxonomy" id="1710896"/>
    <lineage>
        <taxon>Bacteria</taxon>
        <taxon>Bacillati</taxon>
        <taxon>Cyanobacteriota</taxon>
        <taxon>Cyanophyceae</taxon>
        <taxon>Nostocales</taxon>
        <taxon>Aphanizomenonaceae</taxon>
        <taxon>Aphanizomenon</taxon>
    </lineage>
</organism>